<dbReference type="PANTHER" id="PTHR47485:SF1">
    <property type="entry name" value="THYLAKOID LUMENAL 17.4 KDA PROTEIN, CHLOROPLASTIC"/>
    <property type="match status" value="1"/>
</dbReference>
<dbReference type="RefSeq" id="WP_124958603.1">
    <property type="nucleotide sequence ID" value="NZ_RQXU01000005.1"/>
</dbReference>
<dbReference type="Gene3D" id="2.160.20.80">
    <property type="entry name" value="E3 ubiquitin-protein ligase SopA"/>
    <property type="match status" value="3"/>
</dbReference>
<dbReference type="AlphaFoldDB" id="A0A3P3ES55"/>
<dbReference type="InterPro" id="IPR018683">
    <property type="entry name" value="DUF2169"/>
</dbReference>
<dbReference type="EMBL" id="RXFQ01000007">
    <property type="protein sequence ID" value="RSZ36547.1"/>
    <property type="molecule type" value="Genomic_DNA"/>
</dbReference>
<dbReference type="PANTHER" id="PTHR47485">
    <property type="entry name" value="THYLAKOID LUMENAL 17.4 KDA PROTEIN, CHLOROPLASTIC"/>
    <property type="match status" value="1"/>
</dbReference>
<evidence type="ECO:0000256" key="1">
    <source>
        <dbReference type="ARBA" id="ARBA00022737"/>
    </source>
</evidence>
<comment type="caution">
    <text evidence="3">The sequence shown here is derived from an EMBL/GenBank/DDBJ whole genome shotgun (WGS) entry which is preliminary data.</text>
</comment>
<dbReference type="InterPro" id="IPR001646">
    <property type="entry name" value="5peptide_repeat"/>
</dbReference>
<dbReference type="Pfam" id="PF00805">
    <property type="entry name" value="Pentapeptide"/>
    <property type="match status" value="3"/>
</dbReference>
<gene>
    <name evidence="3" type="ORF">EH244_11910</name>
    <name evidence="4" type="ORF">EJO66_14945</name>
</gene>
<dbReference type="Proteomes" id="UP000271590">
    <property type="component" value="Unassembled WGS sequence"/>
</dbReference>
<evidence type="ECO:0000259" key="2">
    <source>
        <dbReference type="Pfam" id="PF09937"/>
    </source>
</evidence>
<dbReference type="SUPFAM" id="SSF141571">
    <property type="entry name" value="Pentapeptide repeat-like"/>
    <property type="match status" value="2"/>
</dbReference>
<dbReference type="Proteomes" id="UP000271137">
    <property type="component" value="Unassembled WGS sequence"/>
</dbReference>
<evidence type="ECO:0000313" key="4">
    <source>
        <dbReference type="EMBL" id="RSZ36547.1"/>
    </source>
</evidence>
<reference evidence="3 6" key="1">
    <citation type="submission" date="2018-11" db="EMBL/GenBank/DDBJ databases">
        <title>The genome of Variovorax sp T529.</title>
        <authorList>
            <person name="Gao J."/>
        </authorList>
    </citation>
    <scope>NUCLEOTIDE SEQUENCE [LARGE SCALE GENOMIC DNA]</scope>
    <source>
        <strain evidence="3 6">T529</strain>
    </source>
</reference>
<sequence length="878" mass="95995">MKVIKPMPLSLLTRCFEYRGKCWLGISTLLQVDLSPVPRVWPEKSLWQFWASQPEAEMPLDDAMVRARAEYLVVGGAFPHGTDGRSCIVAAQVGALRKTLLVHGDRCWDGDRPSTAAAFSRMPLRWSGAFGGPAFAANPLGKGAAPVETGGARLHLLPNIEYADNPIASRQQQVLPAGFGPLDQAWPQRASLRGTYGDEWLRNEYPAVASDTDWQFFNAAPHDQQQPDAFRGDEAYALRNMHPEHALIEGRLPGLKARNFVTHRVGGKEKFKEVQNRLNTLWFFPESEKAILVFQGLHEIFEDDGADIVHLLAGLEYLSAPREAEHYLAVRDKRLDMEDGAIESLREDDLLPADLAVSLFNVEPKPGRMLERGARGAREARVAAHELVKSHGLDPALHAPPIEAPPLPRIRTIDDLLRVRKEVLAQAAAMRTEAEAGKAASLAAVKRQFAQSGMAFSPIEAEMKGLAMRGPPRPYVDGLLAHMKQLIAQGERTPGAVDELKEMLADAGQVATWRAGERSQLVGYRMSAHYQPPADALDKDAALALRRRVLEHHAQGGTFRDWDLTGADLSGMELEGADFRGALMERANLTGTRLGRADLSDAVLAHSTLLLTDLAGANLSRANLGACRIEKADFSGAELSDVVFSRARIDETSWRRARIDGVMLEEAAIGALDFSGAHAASVLLFRQRDLRQCSFAGARFGQCVFLECDLSGVDFSNATIGKCAFVTVAAQRASFKGLRIESGCFVKGCVLTGADFSQAHLAAMNFRGVEASGTVFRGARLQGSDFSESDLSNADFRGADARQTRFVRARLNHANLGGANLVDAVFQHAHLDGTDYRRANLFQSDFARVRIGAGAEFGEAITARMRTYPRHARTAEQA</sequence>
<dbReference type="EMBL" id="RQXU01000005">
    <property type="protein sequence ID" value="RRH89240.1"/>
    <property type="molecule type" value="Genomic_DNA"/>
</dbReference>
<evidence type="ECO:0000313" key="6">
    <source>
        <dbReference type="Proteomes" id="UP000271590"/>
    </source>
</evidence>
<proteinExistence type="predicted"/>
<protein>
    <submittedName>
        <fullName evidence="3">DUF2169 domain-containing protein</fullName>
    </submittedName>
</protein>
<dbReference type="Pfam" id="PF09937">
    <property type="entry name" value="DUF2169"/>
    <property type="match status" value="1"/>
</dbReference>
<name>A0A3P3ES55_9BURK</name>
<keyword evidence="1" id="KW-0677">Repeat</keyword>
<reference evidence="4 5" key="2">
    <citation type="submission" date="2018-12" db="EMBL/GenBank/DDBJ databases">
        <title>The genome sequences of strain 502.</title>
        <authorList>
            <person name="Gao J."/>
            <person name="Sun J."/>
        </authorList>
    </citation>
    <scope>NUCLEOTIDE SEQUENCE [LARGE SCALE GENOMIC DNA]</scope>
    <source>
        <strain evidence="4 5">502</strain>
    </source>
</reference>
<evidence type="ECO:0000313" key="3">
    <source>
        <dbReference type="EMBL" id="RRH89240.1"/>
    </source>
</evidence>
<organism evidence="3 6">
    <name type="scientific">Variovorax beijingensis</name>
    <dbReference type="NCBI Taxonomy" id="2496117"/>
    <lineage>
        <taxon>Bacteria</taxon>
        <taxon>Pseudomonadati</taxon>
        <taxon>Pseudomonadota</taxon>
        <taxon>Betaproteobacteria</taxon>
        <taxon>Burkholderiales</taxon>
        <taxon>Comamonadaceae</taxon>
        <taxon>Variovorax</taxon>
    </lineage>
</organism>
<evidence type="ECO:0000313" key="5">
    <source>
        <dbReference type="Proteomes" id="UP000271137"/>
    </source>
</evidence>
<feature type="domain" description="DUF2169" evidence="2">
    <location>
        <begin position="50"/>
        <end position="294"/>
    </location>
</feature>
<dbReference type="Pfam" id="PF13599">
    <property type="entry name" value="Pentapeptide_4"/>
    <property type="match status" value="1"/>
</dbReference>
<keyword evidence="5" id="KW-1185">Reference proteome</keyword>
<accession>A0A3P3ES55</accession>